<feature type="region of interest" description="Disordered" evidence="1">
    <location>
        <begin position="173"/>
        <end position="203"/>
    </location>
</feature>
<dbReference type="Proteomes" id="UP000583929">
    <property type="component" value="Unassembled WGS sequence"/>
</dbReference>
<keyword evidence="2" id="KW-1133">Transmembrane helix</keyword>
<keyword evidence="2" id="KW-0472">Membrane</keyword>
<proteinExistence type="predicted"/>
<evidence type="ECO:0008006" key="5">
    <source>
        <dbReference type="Google" id="ProtNLM"/>
    </source>
</evidence>
<dbReference type="EMBL" id="JAATIQ010000331">
    <property type="protein sequence ID" value="KAF4361338.1"/>
    <property type="molecule type" value="Genomic_DNA"/>
</dbReference>
<sequence length="330" mass="37693">MDSINFYNIKAEKANAILRYNQLKKLANLFRLVEIVVVLVLISRIWFHHVPVAVKNSGGYLRELSGILSSPRFVFVVGNVIVITLFVKSGKYSGEDSGRKKISPEYDLYDEFVKKSSDHQKIVHQNLLVSSTLPIKSSVPENSLFASINTSVTKNNNNNKNFERSNSEIVIRSPKKTNNSELKRSETENFGKKMKKNDDENGKLGLLYPEDKMSSEEFKLKVESFIARQQRFRMKEVYSVQKVEVLENKDVPPYVPPAPVPWKPPMVQDAFGCVIAAMSRPISDCFHPIKMDLKEKRSTLFQEPILIKKWLNPPSGRLKCRMDEAIVLSI</sequence>
<feature type="compositionally biased region" description="Basic and acidic residues" evidence="1">
    <location>
        <begin position="181"/>
        <end position="202"/>
    </location>
</feature>
<feature type="transmembrane region" description="Helical" evidence="2">
    <location>
        <begin position="67"/>
        <end position="87"/>
    </location>
</feature>
<accession>A0A7J6ESG5</accession>
<dbReference type="PANTHER" id="PTHR33640:SF8">
    <property type="entry name" value="TRANSMEMBRANE PROTEIN"/>
    <property type="match status" value="1"/>
</dbReference>
<feature type="transmembrane region" description="Helical" evidence="2">
    <location>
        <begin position="29"/>
        <end position="47"/>
    </location>
</feature>
<evidence type="ECO:0000313" key="3">
    <source>
        <dbReference type="EMBL" id="KAF4361338.1"/>
    </source>
</evidence>
<comment type="caution">
    <text evidence="3">The sequence shown here is derived from an EMBL/GenBank/DDBJ whole genome shotgun (WGS) entry which is preliminary data.</text>
</comment>
<reference evidence="3 4" key="1">
    <citation type="journal article" date="2020" name="bioRxiv">
        <title>Sequence and annotation of 42 cannabis genomes reveals extensive copy number variation in cannabinoid synthesis and pathogen resistance genes.</title>
        <authorList>
            <person name="Mckernan K.J."/>
            <person name="Helbert Y."/>
            <person name="Kane L.T."/>
            <person name="Ebling H."/>
            <person name="Zhang L."/>
            <person name="Liu B."/>
            <person name="Eaton Z."/>
            <person name="Mclaughlin S."/>
            <person name="Kingan S."/>
            <person name="Baybayan P."/>
            <person name="Concepcion G."/>
            <person name="Jordan M."/>
            <person name="Riva A."/>
            <person name="Barbazuk W."/>
            <person name="Harkins T."/>
        </authorList>
    </citation>
    <scope>NUCLEOTIDE SEQUENCE [LARGE SCALE GENOMIC DNA]</scope>
    <source>
        <strain evidence="4">cv. Jamaican Lion 4</strain>
        <tissue evidence="3">Leaf</tissue>
    </source>
</reference>
<gene>
    <name evidence="3" type="ORF">G4B88_005128</name>
</gene>
<dbReference type="PANTHER" id="PTHR33640">
    <property type="entry name" value="TRANSMEMBRANE PROTEIN"/>
    <property type="match status" value="1"/>
</dbReference>
<keyword evidence="4" id="KW-1185">Reference proteome</keyword>
<evidence type="ECO:0000313" key="4">
    <source>
        <dbReference type="Proteomes" id="UP000583929"/>
    </source>
</evidence>
<name>A0A7J6ESG5_CANSA</name>
<protein>
    <recommendedName>
        <fullName evidence="5">DUF4408 domain-containing protein</fullName>
    </recommendedName>
</protein>
<dbReference type="AlphaFoldDB" id="A0A7J6ESG5"/>
<evidence type="ECO:0000256" key="1">
    <source>
        <dbReference type="SAM" id="MobiDB-lite"/>
    </source>
</evidence>
<keyword evidence="2" id="KW-0812">Transmembrane</keyword>
<organism evidence="3 4">
    <name type="scientific">Cannabis sativa</name>
    <name type="common">Hemp</name>
    <name type="synonym">Marijuana</name>
    <dbReference type="NCBI Taxonomy" id="3483"/>
    <lineage>
        <taxon>Eukaryota</taxon>
        <taxon>Viridiplantae</taxon>
        <taxon>Streptophyta</taxon>
        <taxon>Embryophyta</taxon>
        <taxon>Tracheophyta</taxon>
        <taxon>Spermatophyta</taxon>
        <taxon>Magnoliopsida</taxon>
        <taxon>eudicotyledons</taxon>
        <taxon>Gunneridae</taxon>
        <taxon>Pentapetalae</taxon>
        <taxon>rosids</taxon>
        <taxon>fabids</taxon>
        <taxon>Rosales</taxon>
        <taxon>Cannabaceae</taxon>
        <taxon>Cannabis</taxon>
    </lineage>
</organism>
<evidence type="ECO:0000256" key="2">
    <source>
        <dbReference type="SAM" id="Phobius"/>
    </source>
</evidence>